<dbReference type="InterPro" id="IPR014721">
    <property type="entry name" value="Ribsml_uS5_D2-typ_fold_subgr"/>
</dbReference>
<dbReference type="EMBL" id="SRRM01000020">
    <property type="protein sequence ID" value="TKY85363.1"/>
    <property type="molecule type" value="Genomic_DNA"/>
</dbReference>
<feature type="region of interest" description="Disordered" evidence="1">
    <location>
        <begin position="233"/>
        <end position="263"/>
    </location>
</feature>
<protein>
    <submittedName>
        <fullName evidence="2">Uncharacterized protein</fullName>
    </submittedName>
</protein>
<evidence type="ECO:0000313" key="2">
    <source>
        <dbReference type="EMBL" id="TKY85363.1"/>
    </source>
</evidence>
<dbReference type="Proteomes" id="UP000306050">
    <property type="component" value="Chromosome SGRAM_7"/>
</dbReference>
<dbReference type="KEGG" id="sgra:EX895_005525"/>
<dbReference type="Gene3D" id="3.30.230.10">
    <property type="match status" value="1"/>
</dbReference>
<feature type="compositionally biased region" description="Basic residues" evidence="1">
    <location>
        <begin position="254"/>
        <end position="263"/>
    </location>
</feature>
<keyword evidence="3" id="KW-1185">Reference proteome</keyword>
<feature type="region of interest" description="Disordered" evidence="1">
    <location>
        <begin position="83"/>
        <end position="125"/>
    </location>
</feature>
<accession>A0A4U7KMQ0</accession>
<dbReference type="GeneID" id="40728420"/>
<organism evidence="2 3">
    <name type="scientific">Sporisorium graminicola</name>
    <dbReference type="NCBI Taxonomy" id="280036"/>
    <lineage>
        <taxon>Eukaryota</taxon>
        <taxon>Fungi</taxon>
        <taxon>Dikarya</taxon>
        <taxon>Basidiomycota</taxon>
        <taxon>Ustilaginomycotina</taxon>
        <taxon>Ustilaginomycetes</taxon>
        <taxon>Ustilaginales</taxon>
        <taxon>Ustilaginaceae</taxon>
        <taxon>Sporisorium</taxon>
    </lineage>
</organism>
<dbReference type="RefSeq" id="XP_029737348.1">
    <property type="nucleotide sequence ID" value="XM_029886117.1"/>
</dbReference>
<gene>
    <name evidence="2" type="ORF">EX895_005525</name>
</gene>
<evidence type="ECO:0000313" key="3">
    <source>
        <dbReference type="Proteomes" id="UP000306050"/>
    </source>
</evidence>
<evidence type="ECO:0000256" key="1">
    <source>
        <dbReference type="SAM" id="MobiDB-lite"/>
    </source>
</evidence>
<proteinExistence type="predicted"/>
<comment type="caution">
    <text evidence="2">The sequence shown here is derived from an EMBL/GenBank/DDBJ whole genome shotgun (WGS) entry which is preliminary data.</text>
</comment>
<dbReference type="OrthoDB" id="3365574at2759"/>
<dbReference type="AlphaFoldDB" id="A0A4U7KMQ0"/>
<reference evidence="2 3" key="1">
    <citation type="submission" date="2019-05" db="EMBL/GenBank/DDBJ databases">
        <title>Sporisorium graminicola CBS 10092 draft sequencing and annotation.</title>
        <authorList>
            <person name="Solano-Gonzalez S."/>
            <person name="Caddick M.X."/>
            <person name="Darby A."/>
        </authorList>
    </citation>
    <scope>NUCLEOTIDE SEQUENCE [LARGE SCALE GENOMIC DNA]</scope>
    <source>
        <strain evidence="2 3">CBS 10092</strain>
    </source>
</reference>
<sequence>MSIRSFASQAPSIPRPRILIKPLRHVSLQSSAAAFFTPDRGNSTYSSPDFTMILKQFPRHLVDGEGCIVESRLLPHWLPMPPDPSTHQRRHLCPPLYPASSSPNKTVGEEQEQGQDGVDRWEPVSPAHELPSVGNSIATRPILRVFVLASKKRIHKRAVIRHRARTRLVAALRMAIFRLQDTELDVERKLDLRRNVLMLVANPTAYAKHMEALVNEMEKALRRVAALPSTASSFPRKFGGKSELTKTGASSPRAHSRKVKATS</sequence>
<name>A0A4U7KMQ0_9BASI</name>